<dbReference type="PROSITE" id="PS50943">
    <property type="entry name" value="HTH_CROC1"/>
    <property type="match status" value="1"/>
</dbReference>
<dbReference type="Gene3D" id="1.10.260.40">
    <property type="entry name" value="lambda repressor-like DNA-binding domains"/>
    <property type="match status" value="1"/>
</dbReference>
<dbReference type="InterPro" id="IPR001387">
    <property type="entry name" value="Cro/C1-type_HTH"/>
</dbReference>
<protein>
    <submittedName>
        <fullName evidence="2">Helix-turn-helix domain-containing protein</fullName>
    </submittedName>
</protein>
<keyword evidence="3" id="KW-1185">Reference proteome</keyword>
<feature type="non-terminal residue" evidence="2">
    <location>
        <position position="39"/>
    </location>
</feature>
<evidence type="ECO:0000259" key="1">
    <source>
        <dbReference type="PROSITE" id="PS50943"/>
    </source>
</evidence>
<dbReference type="Proteomes" id="UP001526076">
    <property type="component" value="Unassembled WGS sequence"/>
</dbReference>
<evidence type="ECO:0000313" key="2">
    <source>
        <dbReference type="EMBL" id="MCW1043287.1"/>
    </source>
</evidence>
<dbReference type="RefSeq" id="WP_264351309.1">
    <property type="nucleotide sequence ID" value="NZ_JAPAHU010000366.1"/>
</dbReference>
<name>A0ABT3ECX7_STRAP</name>
<dbReference type="CDD" id="cd00093">
    <property type="entry name" value="HTH_XRE"/>
    <property type="match status" value="1"/>
</dbReference>
<comment type="caution">
    <text evidence="2">The sequence shown here is derived from an EMBL/GenBank/DDBJ whole genome shotgun (WGS) entry which is preliminary data.</text>
</comment>
<dbReference type="Pfam" id="PF01381">
    <property type="entry name" value="HTH_3"/>
    <property type="match status" value="1"/>
</dbReference>
<sequence>MKIGCQRMTISRIEQEKQKPSLELAYSLANALDLKIEDL</sequence>
<organism evidence="2 3">
    <name type="scientific">Streptococcus anginosus</name>
    <dbReference type="NCBI Taxonomy" id="1328"/>
    <lineage>
        <taxon>Bacteria</taxon>
        <taxon>Bacillati</taxon>
        <taxon>Bacillota</taxon>
        <taxon>Bacilli</taxon>
        <taxon>Lactobacillales</taxon>
        <taxon>Streptococcaceae</taxon>
        <taxon>Streptococcus</taxon>
        <taxon>Streptococcus anginosus group</taxon>
    </lineage>
</organism>
<proteinExistence type="predicted"/>
<gene>
    <name evidence="2" type="ORF">OJ597_12995</name>
</gene>
<dbReference type="EMBL" id="JAPAHU010000366">
    <property type="protein sequence ID" value="MCW1043287.1"/>
    <property type="molecule type" value="Genomic_DNA"/>
</dbReference>
<dbReference type="SUPFAM" id="SSF47413">
    <property type="entry name" value="lambda repressor-like DNA-binding domains"/>
    <property type="match status" value="1"/>
</dbReference>
<evidence type="ECO:0000313" key="3">
    <source>
        <dbReference type="Proteomes" id="UP001526076"/>
    </source>
</evidence>
<feature type="domain" description="HTH cro/C1-type" evidence="1">
    <location>
        <begin position="2"/>
        <end position="39"/>
    </location>
</feature>
<dbReference type="InterPro" id="IPR010982">
    <property type="entry name" value="Lambda_DNA-bd_dom_sf"/>
</dbReference>
<accession>A0ABT3ECX7</accession>
<reference evidence="2 3" key="1">
    <citation type="submission" date="2022-10" db="EMBL/GenBank/DDBJ databases">
        <title>Comparative genomic study of S. anginosus.</title>
        <authorList>
            <person name="Prasad A."/>
            <person name="Ene A."/>
            <person name="Jablonska S."/>
            <person name="Du J."/>
            <person name="Wolfe A.J."/>
            <person name="Putonti C."/>
        </authorList>
    </citation>
    <scope>NUCLEOTIDE SEQUENCE [LARGE SCALE GENOMIC DNA]</scope>
    <source>
        <strain evidence="2 3">UMB9231</strain>
    </source>
</reference>